<keyword evidence="2" id="KW-1185">Reference proteome</keyword>
<comment type="caution">
    <text evidence="1">The sequence shown here is derived from an EMBL/GenBank/DDBJ whole genome shotgun (WGS) entry which is preliminary data.</text>
</comment>
<reference evidence="1" key="1">
    <citation type="submission" date="2021-03" db="EMBL/GenBank/DDBJ databases">
        <title>Evolutionary priming and transition to the ectomycorrhizal habit in an iconic lineage of mushroom-forming fungi: is preadaptation a requirement?</title>
        <authorList>
            <consortium name="DOE Joint Genome Institute"/>
            <person name="Looney B.P."/>
            <person name="Miyauchi S."/>
            <person name="Morin E."/>
            <person name="Drula E."/>
            <person name="Courty P.E."/>
            <person name="Chicoki N."/>
            <person name="Fauchery L."/>
            <person name="Kohler A."/>
            <person name="Kuo A."/>
            <person name="LaButti K."/>
            <person name="Pangilinan J."/>
            <person name="Lipzen A."/>
            <person name="Riley R."/>
            <person name="Andreopoulos W."/>
            <person name="He G."/>
            <person name="Johnson J."/>
            <person name="Barry K.W."/>
            <person name="Grigoriev I.V."/>
            <person name="Nagy L."/>
            <person name="Hibbett D."/>
            <person name="Henrissat B."/>
            <person name="Matheny P.B."/>
            <person name="Labbe J."/>
            <person name="Martin A.F."/>
        </authorList>
    </citation>
    <scope>NUCLEOTIDE SEQUENCE</scope>
    <source>
        <strain evidence="1">BPL698</strain>
    </source>
</reference>
<accession>A0ACC0TVU6</accession>
<name>A0ACC0TVU6_9AGAM</name>
<evidence type="ECO:0000313" key="2">
    <source>
        <dbReference type="Proteomes" id="UP001207468"/>
    </source>
</evidence>
<dbReference type="EMBL" id="JAGFNK010000398">
    <property type="protein sequence ID" value="KAI9450975.1"/>
    <property type="molecule type" value="Genomic_DNA"/>
</dbReference>
<dbReference type="Proteomes" id="UP001207468">
    <property type="component" value="Unassembled WGS sequence"/>
</dbReference>
<feature type="non-terminal residue" evidence="1">
    <location>
        <position position="191"/>
    </location>
</feature>
<gene>
    <name evidence="1" type="ORF">F5148DRAFT_1019416</name>
</gene>
<proteinExistence type="predicted"/>
<evidence type="ECO:0000313" key="1">
    <source>
        <dbReference type="EMBL" id="KAI9450975.1"/>
    </source>
</evidence>
<protein>
    <submittedName>
        <fullName evidence="1">Uncharacterized protein</fullName>
    </submittedName>
</protein>
<organism evidence="1 2">
    <name type="scientific">Russula earlei</name>
    <dbReference type="NCBI Taxonomy" id="71964"/>
    <lineage>
        <taxon>Eukaryota</taxon>
        <taxon>Fungi</taxon>
        <taxon>Dikarya</taxon>
        <taxon>Basidiomycota</taxon>
        <taxon>Agaricomycotina</taxon>
        <taxon>Agaricomycetes</taxon>
        <taxon>Russulales</taxon>
        <taxon>Russulaceae</taxon>
        <taxon>Russula</taxon>
    </lineage>
</organism>
<sequence>MLKLNCLILGQDIHRIFQVKIEGEETVSTLKEMIKEDNANDLARIDADSLRLWKVSIPIDKKLKEKYKDKGFVLDDDDELLSLELSGIFLDPPLRDHLHIIARTPDTISTRVSAAPEQLLELNCLIVGEGVESMFVITIEPSSTVYDLKKAIQQERSVLFRGLDAAKLGLWKASIAIDENFATAIHNLGLP</sequence>